<accession>Q7VPE2</accession>
<proteinExistence type="predicted"/>
<reference evidence="2" key="1">
    <citation type="submission" date="2003-06" db="EMBL/GenBank/DDBJ databases">
        <title>The complete genome sequence of Haemophilus ducreyi.</title>
        <authorList>
            <person name="Munson R.S. Jr."/>
            <person name="Ray W.C."/>
            <person name="Mahairas G."/>
            <person name="Sabo P."/>
            <person name="Mungur R."/>
            <person name="Johnson L."/>
            <person name="Nguyen D."/>
            <person name="Wang J."/>
            <person name="Forst C."/>
            <person name="Hood L."/>
        </authorList>
    </citation>
    <scope>NUCLEOTIDE SEQUENCE [LARGE SCALE GENOMIC DNA]</scope>
    <source>
        <strain evidence="2">35000HP / ATCC 700724</strain>
    </source>
</reference>
<dbReference type="AlphaFoldDB" id="Q7VPE2"/>
<gene>
    <name evidence="1" type="ordered locus">HD_0144</name>
</gene>
<protein>
    <submittedName>
        <fullName evidence="1">Uncharacterized protein</fullName>
    </submittedName>
</protein>
<dbReference type="KEGG" id="hdu:HD_0144"/>
<name>Q7VPE2_HAEDU</name>
<organism evidence="1 2">
    <name type="scientific">Haemophilus ducreyi (strain 35000HP / ATCC 700724)</name>
    <dbReference type="NCBI Taxonomy" id="233412"/>
    <lineage>
        <taxon>Bacteria</taxon>
        <taxon>Pseudomonadati</taxon>
        <taxon>Pseudomonadota</taxon>
        <taxon>Gammaproteobacteria</taxon>
        <taxon>Pasteurellales</taxon>
        <taxon>Pasteurellaceae</taxon>
        <taxon>Haemophilus</taxon>
    </lineage>
</organism>
<evidence type="ECO:0000313" key="2">
    <source>
        <dbReference type="Proteomes" id="UP000001022"/>
    </source>
</evidence>
<evidence type="ECO:0000313" key="1">
    <source>
        <dbReference type="EMBL" id="AAP95139.1"/>
    </source>
</evidence>
<sequence length="31" mass="3428">MFTAGLNTTAGQRAFMTAIRANKETIKQEIN</sequence>
<dbReference type="Proteomes" id="UP000001022">
    <property type="component" value="Chromosome"/>
</dbReference>
<keyword evidence="2" id="KW-1185">Reference proteome</keyword>
<dbReference type="HOGENOM" id="CLU_3396775_0_0_6"/>
<dbReference type="EMBL" id="AE017143">
    <property type="protein sequence ID" value="AAP95139.1"/>
    <property type="molecule type" value="Genomic_DNA"/>
</dbReference>